<protein>
    <submittedName>
        <fullName evidence="1">Uncharacterized protein</fullName>
    </submittedName>
</protein>
<proteinExistence type="predicted"/>
<gene>
    <name evidence="1" type="ORF">MAQ5080_00767</name>
</gene>
<dbReference type="AlphaFoldDB" id="A0A1A8T7B6"/>
<dbReference type="RefSeq" id="WP_067207389.1">
    <property type="nucleotide sequence ID" value="NZ_FLOC01000003.1"/>
</dbReference>
<keyword evidence="2" id="KW-1185">Reference proteome</keyword>
<accession>A0A1A8T7B6</accession>
<dbReference type="EMBL" id="FLOC01000003">
    <property type="protein sequence ID" value="SBS27276.1"/>
    <property type="molecule type" value="Genomic_DNA"/>
</dbReference>
<evidence type="ECO:0000313" key="1">
    <source>
        <dbReference type="EMBL" id="SBS27276.1"/>
    </source>
</evidence>
<name>A0A1A8T7B6_9GAMM</name>
<sequence>MNFQPNISNVSKIEFRPYMIECAFDYYSMSVMSNHQRMGLQTVMCALSIEIILKSFLVSVAGNHGQLNETYQFDKKLLVADGTLPKKSDVHDLTVLYEALPKDLQTYLFETFEFKILHENRKLFTQSRYIYEPSANTINNDDIIKLTARLVCKIVYLYKHQGCVDPFILEFEIDKIYFSHVQPYAFIEAL</sequence>
<reference evidence="1 2" key="1">
    <citation type="submission" date="2016-06" db="EMBL/GenBank/DDBJ databases">
        <authorList>
            <person name="Kjaerup R.B."/>
            <person name="Dalgaard T.S."/>
            <person name="Juul-Madsen H.R."/>
        </authorList>
    </citation>
    <scope>NUCLEOTIDE SEQUENCE [LARGE SCALE GENOMIC DNA]</scope>
    <source>
        <strain evidence="1 2">CECT 5080</strain>
    </source>
</reference>
<dbReference type="Proteomes" id="UP000092627">
    <property type="component" value="Unassembled WGS sequence"/>
</dbReference>
<dbReference type="OrthoDB" id="6400268at2"/>
<organism evidence="1 2">
    <name type="scientific">Marinomonas aquimarina</name>
    <dbReference type="NCBI Taxonomy" id="295068"/>
    <lineage>
        <taxon>Bacteria</taxon>
        <taxon>Pseudomonadati</taxon>
        <taxon>Pseudomonadota</taxon>
        <taxon>Gammaproteobacteria</taxon>
        <taxon>Oceanospirillales</taxon>
        <taxon>Oceanospirillaceae</taxon>
        <taxon>Marinomonas</taxon>
    </lineage>
</organism>
<evidence type="ECO:0000313" key="2">
    <source>
        <dbReference type="Proteomes" id="UP000092627"/>
    </source>
</evidence>